<dbReference type="Proteomes" id="UP001597036">
    <property type="component" value="Unassembled WGS sequence"/>
</dbReference>
<comment type="caution">
    <text evidence="1">The sequence shown here is derived from an EMBL/GenBank/DDBJ whole genome shotgun (WGS) entry which is preliminary data.</text>
</comment>
<name>A0ABW2Y7R4_9BIFI</name>
<dbReference type="PANTHER" id="PTHR37163:SF1">
    <property type="entry name" value="DUF501 DOMAIN-CONTAINING PROTEIN"/>
    <property type="match status" value="1"/>
</dbReference>
<dbReference type="PANTHER" id="PTHR37163">
    <property type="entry name" value="CONSERVED PROTEIN"/>
    <property type="match status" value="1"/>
</dbReference>
<proteinExistence type="predicted"/>
<reference evidence="2" key="1">
    <citation type="journal article" date="2019" name="Int. J. Syst. Evol. Microbiol.">
        <title>The Global Catalogue of Microorganisms (GCM) 10K type strain sequencing project: providing services to taxonomists for standard genome sequencing and annotation.</title>
        <authorList>
            <consortium name="The Broad Institute Genomics Platform"/>
            <consortium name="The Broad Institute Genome Sequencing Center for Infectious Disease"/>
            <person name="Wu L."/>
            <person name="Ma J."/>
        </authorList>
    </citation>
    <scope>NUCLEOTIDE SEQUENCE [LARGE SCALE GENOMIC DNA]</scope>
    <source>
        <strain evidence="2">CCM 8604</strain>
    </source>
</reference>
<dbReference type="InterPro" id="IPR007511">
    <property type="entry name" value="DUF501"/>
</dbReference>
<dbReference type="EMBL" id="JBHTHQ010000021">
    <property type="protein sequence ID" value="MFD0704848.1"/>
    <property type="molecule type" value="Genomic_DNA"/>
</dbReference>
<sequence>MWPHHVYTNASELVDYFLENPATEHDIEVVSQQLGRFPRGMVAVGARCICGQPLTTVTRPLVDGKIPFPTTFYLSHPGATKAISHVEATGRLTELTEELTTDETLASQYRAAHEAYLAVRHELARRLGDSEEHIQGITAGGMPIRVKCLHAILAQTLAMGPGVNPIGDLVMKEIADEFDPRVCRCTQ</sequence>
<accession>A0ABW2Y7R4</accession>
<dbReference type="RefSeq" id="WP_377939185.1">
    <property type="nucleotide sequence ID" value="NZ_JBHTHQ010000021.1"/>
</dbReference>
<organism evidence="1 2">
    <name type="scientific">Alloscardovia venturai</name>
    <dbReference type="NCBI Taxonomy" id="1769421"/>
    <lineage>
        <taxon>Bacteria</taxon>
        <taxon>Bacillati</taxon>
        <taxon>Actinomycetota</taxon>
        <taxon>Actinomycetes</taxon>
        <taxon>Bifidobacteriales</taxon>
        <taxon>Bifidobacteriaceae</taxon>
        <taxon>Alloscardovia</taxon>
    </lineage>
</organism>
<dbReference type="Pfam" id="PF04417">
    <property type="entry name" value="DUF501"/>
    <property type="match status" value="1"/>
</dbReference>
<evidence type="ECO:0000313" key="1">
    <source>
        <dbReference type="EMBL" id="MFD0704848.1"/>
    </source>
</evidence>
<protein>
    <submittedName>
        <fullName evidence="1">DUF501 domain-containing protein</fullName>
    </submittedName>
</protein>
<evidence type="ECO:0000313" key="2">
    <source>
        <dbReference type="Proteomes" id="UP001597036"/>
    </source>
</evidence>
<gene>
    <name evidence="1" type="ORF">ACFQY8_03685</name>
</gene>
<keyword evidence="2" id="KW-1185">Reference proteome</keyword>